<feature type="domain" description="HTH tetR-type" evidence="3">
    <location>
        <begin position="25"/>
        <end position="85"/>
    </location>
</feature>
<protein>
    <recommendedName>
        <fullName evidence="3">HTH tetR-type domain-containing protein</fullName>
    </recommendedName>
</protein>
<reference evidence="4" key="2">
    <citation type="submission" date="2020-09" db="EMBL/GenBank/DDBJ databases">
        <authorList>
            <person name="Sun Q."/>
            <person name="Zhou Y."/>
        </authorList>
    </citation>
    <scope>NUCLEOTIDE SEQUENCE</scope>
    <source>
        <strain evidence="4">CGMCC 1.15179</strain>
    </source>
</reference>
<dbReference type="RefSeq" id="WP_188648868.1">
    <property type="nucleotide sequence ID" value="NZ_BMHQ01000013.1"/>
</dbReference>
<name>A0A8J2VJT2_9BACL</name>
<dbReference type="SUPFAM" id="SSF46689">
    <property type="entry name" value="Homeodomain-like"/>
    <property type="match status" value="1"/>
</dbReference>
<evidence type="ECO:0000256" key="1">
    <source>
        <dbReference type="ARBA" id="ARBA00023125"/>
    </source>
</evidence>
<dbReference type="InterPro" id="IPR036271">
    <property type="entry name" value="Tet_transcr_reg_TetR-rel_C_sf"/>
</dbReference>
<evidence type="ECO:0000313" key="5">
    <source>
        <dbReference type="Proteomes" id="UP000625210"/>
    </source>
</evidence>
<proteinExistence type="predicted"/>
<dbReference type="Pfam" id="PF00440">
    <property type="entry name" value="TetR_N"/>
    <property type="match status" value="1"/>
</dbReference>
<keyword evidence="1 2" id="KW-0238">DNA-binding</keyword>
<dbReference type="PANTHER" id="PTHR43479">
    <property type="entry name" value="ACREF/ENVCD OPERON REPRESSOR-RELATED"/>
    <property type="match status" value="1"/>
</dbReference>
<dbReference type="InterPro" id="IPR001647">
    <property type="entry name" value="HTH_TetR"/>
</dbReference>
<dbReference type="InterPro" id="IPR009057">
    <property type="entry name" value="Homeodomain-like_sf"/>
</dbReference>
<sequence>MLQPSQGYEIYLKSLNDNLPSQAVCDQEKRLIAAALEAFTKKGYIDATVQDIVSIARASKSTFYKYYDNKEAVLIRILHLLTDVLIEKVEHSLQAHPPTSKRTFYAIRAYIETCFLHREITKLLMVDTVGVAPSLEKIRQELHQYFARIFHREISQALRNDQRIQHSDAWVLSYAMVGAVQQVIIQSLIVEVPPNPDHLAEVLETMLSRSLRKENSKKAKHPNLTNEH</sequence>
<dbReference type="InterPro" id="IPR050624">
    <property type="entry name" value="HTH-type_Tx_Regulator"/>
</dbReference>
<organism evidence="4 5">
    <name type="scientific">Marinithermofilum abyssi</name>
    <dbReference type="NCBI Taxonomy" id="1571185"/>
    <lineage>
        <taxon>Bacteria</taxon>
        <taxon>Bacillati</taxon>
        <taxon>Bacillota</taxon>
        <taxon>Bacilli</taxon>
        <taxon>Bacillales</taxon>
        <taxon>Thermoactinomycetaceae</taxon>
        <taxon>Marinithermofilum</taxon>
    </lineage>
</organism>
<dbReference type="Gene3D" id="1.10.10.60">
    <property type="entry name" value="Homeodomain-like"/>
    <property type="match status" value="1"/>
</dbReference>
<dbReference type="GO" id="GO:0003677">
    <property type="term" value="F:DNA binding"/>
    <property type="evidence" value="ECO:0007669"/>
    <property type="project" value="UniProtKB-UniRule"/>
</dbReference>
<dbReference type="PRINTS" id="PR00455">
    <property type="entry name" value="HTHTETR"/>
</dbReference>
<dbReference type="Proteomes" id="UP000625210">
    <property type="component" value="Unassembled WGS sequence"/>
</dbReference>
<keyword evidence="5" id="KW-1185">Reference proteome</keyword>
<dbReference type="SUPFAM" id="SSF48498">
    <property type="entry name" value="Tetracyclin repressor-like, C-terminal domain"/>
    <property type="match status" value="1"/>
</dbReference>
<gene>
    <name evidence="4" type="ORF">GCM10011571_31710</name>
</gene>
<feature type="DNA-binding region" description="H-T-H motif" evidence="2">
    <location>
        <begin position="48"/>
        <end position="67"/>
    </location>
</feature>
<comment type="caution">
    <text evidence="4">The sequence shown here is derived from an EMBL/GenBank/DDBJ whole genome shotgun (WGS) entry which is preliminary data.</text>
</comment>
<accession>A0A8J2VJT2</accession>
<reference evidence="4" key="1">
    <citation type="journal article" date="2014" name="Int. J. Syst. Evol. Microbiol.">
        <title>Complete genome sequence of Corynebacterium casei LMG S-19264T (=DSM 44701T), isolated from a smear-ripened cheese.</title>
        <authorList>
            <consortium name="US DOE Joint Genome Institute (JGI-PGF)"/>
            <person name="Walter F."/>
            <person name="Albersmeier A."/>
            <person name="Kalinowski J."/>
            <person name="Ruckert C."/>
        </authorList>
    </citation>
    <scope>NUCLEOTIDE SEQUENCE</scope>
    <source>
        <strain evidence="4">CGMCC 1.15179</strain>
    </source>
</reference>
<dbReference type="PANTHER" id="PTHR43479:SF11">
    <property type="entry name" value="ACREF_ENVCD OPERON REPRESSOR-RELATED"/>
    <property type="match status" value="1"/>
</dbReference>
<evidence type="ECO:0000256" key="2">
    <source>
        <dbReference type="PROSITE-ProRule" id="PRU00335"/>
    </source>
</evidence>
<dbReference type="Gene3D" id="1.10.357.10">
    <property type="entry name" value="Tetracycline Repressor, domain 2"/>
    <property type="match status" value="1"/>
</dbReference>
<evidence type="ECO:0000313" key="4">
    <source>
        <dbReference type="EMBL" id="GGE27154.1"/>
    </source>
</evidence>
<dbReference type="EMBL" id="BMHQ01000013">
    <property type="protein sequence ID" value="GGE27154.1"/>
    <property type="molecule type" value="Genomic_DNA"/>
</dbReference>
<dbReference type="PROSITE" id="PS50977">
    <property type="entry name" value="HTH_TETR_2"/>
    <property type="match status" value="1"/>
</dbReference>
<evidence type="ECO:0000259" key="3">
    <source>
        <dbReference type="PROSITE" id="PS50977"/>
    </source>
</evidence>
<dbReference type="AlphaFoldDB" id="A0A8J2VJT2"/>